<organism evidence="3 4">
    <name type="scientific">Aphanomyces stellatus</name>
    <dbReference type="NCBI Taxonomy" id="120398"/>
    <lineage>
        <taxon>Eukaryota</taxon>
        <taxon>Sar</taxon>
        <taxon>Stramenopiles</taxon>
        <taxon>Oomycota</taxon>
        <taxon>Saprolegniomycetes</taxon>
        <taxon>Saprolegniales</taxon>
        <taxon>Verrucalvaceae</taxon>
        <taxon>Aphanomyces</taxon>
    </lineage>
</organism>
<evidence type="ECO:0000313" key="2">
    <source>
        <dbReference type="EMBL" id="KAF0716492.1"/>
    </source>
</evidence>
<gene>
    <name evidence="3" type="primary">Aste57867_2819</name>
    <name evidence="2" type="ORF">As57867_002812</name>
    <name evidence="3" type="ORF">ASTE57867_2819</name>
</gene>
<dbReference type="EMBL" id="CAADRA010000396">
    <property type="protein sequence ID" value="VFT80007.1"/>
    <property type="molecule type" value="Genomic_DNA"/>
</dbReference>
<sequence>MFACPWQAPQCMPHATMTTSTTTKKRHVCFGTATTYIFPLTYGGSAVPTGQGPPIGLAKTHMHQELMPLAEGTISSRRHIGKYDNAERMTLLRNAGFICKDVAEISLEAIDIRKSRLDTEDDVDVQDEHSPKRRKFNTR</sequence>
<dbReference type="EMBL" id="VJMH01000396">
    <property type="protein sequence ID" value="KAF0716492.1"/>
    <property type="molecule type" value="Genomic_DNA"/>
</dbReference>
<reference evidence="3 4" key="1">
    <citation type="submission" date="2019-03" db="EMBL/GenBank/DDBJ databases">
        <authorList>
            <person name="Gaulin E."/>
            <person name="Dumas B."/>
        </authorList>
    </citation>
    <scope>NUCLEOTIDE SEQUENCE [LARGE SCALE GENOMIC DNA]</scope>
    <source>
        <strain evidence="3">CBS 568.67</strain>
    </source>
</reference>
<evidence type="ECO:0000313" key="3">
    <source>
        <dbReference type="EMBL" id="VFT80007.1"/>
    </source>
</evidence>
<feature type="region of interest" description="Disordered" evidence="1">
    <location>
        <begin position="119"/>
        <end position="139"/>
    </location>
</feature>
<evidence type="ECO:0000256" key="1">
    <source>
        <dbReference type="SAM" id="MobiDB-lite"/>
    </source>
</evidence>
<accession>A0A485KA13</accession>
<evidence type="ECO:0000313" key="4">
    <source>
        <dbReference type="Proteomes" id="UP000332933"/>
    </source>
</evidence>
<dbReference type="AlphaFoldDB" id="A0A485KA13"/>
<dbReference type="Proteomes" id="UP000332933">
    <property type="component" value="Unassembled WGS sequence"/>
</dbReference>
<proteinExistence type="predicted"/>
<name>A0A485KA13_9STRA</name>
<protein>
    <submittedName>
        <fullName evidence="3">Aste57867_2819 protein</fullName>
    </submittedName>
</protein>
<reference evidence="2" key="2">
    <citation type="submission" date="2019-06" db="EMBL/GenBank/DDBJ databases">
        <title>Genomics analysis of Aphanomyces spp. identifies a new class of oomycete effector associated with host adaptation.</title>
        <authorList>
            <person name="Gaulin E."/>
        </authorList>
    </citation>
    <scope>NUCLEOTIDE SEQUENCE</scope>
    <source>
        <strain evidence="2">CBS 578.67</strain>
    </source>
</reference>
<keyword evidence="4" id="KW-1185">Reference proteome</keyword>